<evidence type="ECO:0000313" key="4">
    <source>
        <dbReference type="Proteomes" id="UP000550401"/>
    </source>
</evidence>
<evidence type="ECO:0000256" key="2">
    <source>
        <dbReference type="SAM" id="SignalP"/>
    </source>
</evidence>
<evidence type="ECO:0008006" key="5">
    <source>
        <dbReference type="Google" id="ProtNLM"/>
    </source>
</evidence>
<feature type="signal peptide" evidence="2">
    <location>
        <begin position="1"/>
        <end position="26"/>
    </location>
</feature>
<dbReference type="Gene3D" id="1.10.1130.10">
    <property type="entry name" value="Flavocytochrome C3, Chain A"/>
    <property type="match status" value="1"/>
</dbReference>
<proteinExistence type="predicted"/>
<keyword evidence="4" id="KW-1185">Reference proteome</keyword>
<gene>
    <name evidence="3" type="ORF">FHW12_003670</name>
</gene>
<accession>A0A839EXK2</accession>
<dbReference type="RefSeq" id="WP_182532453.1">
    <property type="nucleotide sequence ID" value="NZ_JACGXL010000006.1"/>
</dbReference>
<evidence type="ECO:0000256" key="1">
    <source>
        <dbReference type="SAM" id="MobiDB-lite"/>
    </source>
</evidence>
<reference evidence="3 4" key="1">
    <citation type="submission" date="2020-07" db="EMBL/GenBank/DDBJ databases">
        <title>Genomic Encyclopedia of Type Strains, Phase IV (KMG-V): Genome sequencing to study the core and pangenomes of soil and plant-associated prokaryotes.</title>
        <authorList>
            <person name="Whitman W."/>
        </authorList>
    </citation>
    <scope>NUCLEOTIDE SEQUENCE [LARGE SCALE GENOMIC DNA]</scope>
    <source>
        <strain evidence="3 4">RH2WT43</strain>
    </source>
</reference>
<dbReference type="Proteomes" id="UP000550401">
    <property type="component" value="Unassembled WGS sequence"/>
</dbReference>
<evidence type="ECO:0000313" key="3">
    <source>
        <dbReference type="EMBL" id="MBA8889427.1"/>
    </source>
</evidence>
<keyword evidence="2" id="KW-0732">Signal</keyword>
<sequence length="633" mass="66431">MRPDASRLRIVASGLAALFAATAAFALDYTPHGTQPGLDVTLGAVSVCIDCHRSLDPANAGFMPHSTWGGSMMANAMRDPLFWAALDVANHDAASEGNAGVGDYCLRCHTPRGWLGGRVVKNGSGGTTGTGGESGCKLLGNYASKDRDNSDYSGVDCHYCHRLMPGGPQGEAFITGNANAWVDDALTCESTPGFFGPCRRGPYQYAAGSMLEAPHGWAYSSHHTGSAICATCHDVTTPDTDQGPLKTLVRADGTDSGRPFPIERTSTEWSRSLFADAILRDGFGDAPSGTPAVATAQPCQACHMRTSQDPLAKACEANPSGSRTGNLPVHEFAGANAWVPGIIKAEYGGNLLQQPEDYDRTIASARDMLASSATVSTTITAYTPATPTTAGSISIEVAVTNLSGHKLPTGYPEGRRMWLNLQVRSAANALVAESGAYDDATATLTEDVQARVYESLQGIWDAPSQTCVVESAGAKQFHFVLNNCIAKDNRIPPLGFRVTAPDDPEGLEAGPVAANYAETSPGSGVLVNTDRVAYTFTVPAGTTGPLSAKATLYHQVASSDYIAFLRDQSIDNAFGAENDLCAGGPGRPFTVGPQALSRGEYMYELWTSPLHGKSPPEPVATGVAVAKTGSRRR</sequence>
<comment type="caution">
    <text evidence="3">The sequence shown here is derived from an EMBL/GenBank/DDBJ whole genome shotgun (WGS) entry which is preliminary data.</text>
</comment>
<feature type="chain" id="PRO_5032582418" description="Cytochrome c554/c'-like protein" evidence="2">
    <location>
        <begin position="27"/>
        <end position="633"/>
    </location>
</feature>
<name>A0A839EXK2_9GAMM</name>
<dbReference type="InterPro" id="IPR036280">
    <property type="entry name" value="Multihaem_cyt_sf"/>
</dbReference>
<dbReference type="EMBL" id="JACGXL010000006">
    <property type="protein sequence ID" value="MBA8889427.1"/>
    <property type="molecule type" value="Genomic_DNA"/>
</dbReference>
<dbReference type="AlphaFoldDB" id="A0A839EXK2"/>
<feature type="region of interest" description="Disordered" evidence="1">
    <location>
        <begin position="613"/>
        <end position="633"/>
    </location>
</feature>
<organism evidence="3 4">
    <name type="scientific">Dokdonella fugitiva</name>
    <dbReference type="NCBI Taxonomy" id="328517"/>
    <lineage>
        <taxon>Bacteria</taxon>
        <taxon>Pseudomonadati</taxon>
        <taxon>Pseudomonadota</taxon>
        <taxon>Gammaproteobacteria</taxon>
        <taxon>Lysobacterales</taxon>
        <taxon>Rhodanobacteraceae</taxon>
        <taxon>Dokdonella</taxon>
    </lineage>
</organism>
<dbReference type="SUPFAM" id="SSF48695">
    <property type="entry name" value="Multiheme cytochromes"/>
    <property type="match status" value="1"/>
</dbReference>
<protein>
    <recommendedName>
        <fullName evidence="5">Cytochrome c554/c'-like protein</fullName>
    </recommendedName>
</protein>